<dbReference type="OMA" id="MITITHE"/>
<dbReference type="AlphaFoldDB" id="A0A284RVG6"/>
<dbReference type="EMBL" id="FUEG01000018">
    <property type="protein sequence ID" value="SJL12742.1"/>
    <property type="molecule type" value="Genomic_DNA"/>
</dbReference>
<dbReference type="InterPro" id="IPR032675">
    <property type="entry name" value="LRR_dom_sf"/>
</dbReference>
<reference evidence="2" key="1">
    <citation type="journal article" date="2017" name="Nat. Ecol. Evol.">
        <title>Genome expansion and lineage-specific genetic innovations in the forest pathogenic fungi Armillaria.</title>
        <authorList>
            <person name="Sipos G."/>
            <person name="Prasanna A.N."/>
            <person name="Walter M.C."/>
            <person name="O'Connor E."/>
            <person name="Balint B."/>
            <person name="Krizsan K."/>
            <person name="Kiss B."/>
            <person name="Hess J."/>
            <person name="Varga T."/>
            <person name="Slot J."/>
            <person name="Riley R."/>
            <person name="Boka B."/>
            <person name="Rigling D."/>
            <person name="Barry K."/>
            <person name="Lee J."/>
            <person name="Mihaltcheva S."/>
            <person name="LaButti K."/>
            <person name="Lipzen A."/>
            <person name="Waldron R."/>
            <person name="Moloney N.M."/>
            <person name="Sperisen C."/>
            <person name="Kredics L."/>
            <person name="Vagvoelgyi C."/>
            <person name="Patrignani A."/>
            <person name="Fitzpatrick D."/>
            <person name="Nagy I."/>
            <person name="Doyle S."/>
            <person name="Anderson J.B."/>
            <person name="Grigoriev I.V."/>
            <person name="Gueldener U."/>
            <person name="Muensterkoetter M."/>
            <person name="Nagy L.G."/>
        </authorList>
    </citation>
    <scope>NUCLEOTIDE SEQUENCE [LARGE SCALE GENOMIC DNA]</scope>
    <source>
        <strain evidence="2">C18/9</strain>
    </source>
</reference>
<dbReference type="Gene3D" id="3.80.10.10">
    <property type="entry name" value="Ribonuclease Inhibitor"/>
    <property type="match status" value="1"/>
</dbReference>
<gene>
    <name evidence="1" type="ORF">ARMOST_16173</name>
</gene>
<organism evidence="1 2">
    <name type="scientific">Armillaria ostoyae</name>
    <name type="common">Armillaria root rot fungus</name>
    <dbReference type="NCBI Taxonomy" id="47428"/>
    <lineage>
        <taxon>Eukaryota</taxon>
        <taxon>Fungi</taxon>
        <taxon>Dikarya</taxon>
        <taxon>Basidiomycota</taxon>
        <taxon>Agaricomycotina</taxon>
        <taxon>Agaricomycetes</taxon>
        <taxon>Agaricomycetidae</taxon>
        <taxon>Agaricales</taxon>
        <taxon>Marasmiineae</taxon>
        <taxon>Physalacriaceae</taxon>
        <taxon>Armillaria</taxon>
    </lineage>
</organism>
<proteinExistence type="predicted"/>
<accession>A0A284RVG6</accession>
<dbReference type="SUPFAM" id="SSF52047">
    <property type="entry name" value="RNI-like"/>
    <property type="match status" value="1"/>
</dbReference>
<evidence type="ECO:0000313" key="1">
    <source>
        <dbReference type="EMBL" id="SJL12742.1"/>
    </source>
</evidence>
<dbReference type="Proteomes" id="UP000219338">
    <property type="component" value="Unassembled WGS sequence"/>
</dbReference>
<evidence type="ECO:0008006" key="3">
    <source>
        <dbReference type="Google" id="ProtNLM"/>
    </source>
</evidence>
<sequence length="354" mass="39746">MAVFASQPSLSALFVGAVSDYLWPDIEGIVVDNDASGPQATHLIIQGEVENEVNELPVQDFIEQLTALHTTQFYFVTAGSAQTLAWKMPSLRRLFLWNSSVSPEGLQVLMGLLPNLIHFAIGGKHTKRITEDHFGDSILQDPDDNAVKTLPRHLTYLHIDITALVGENSSETDAGVRPWVIRWLSSLESHIPVTTLELKLFSNDIRIGRNLLSLCASTVETVRLYFIDSFVSSAFVDLSEMPRLRHFYILTSEVRLHELLNVVRTIRSMDFEDVNICVALTSFDHTFASLKLWDDAYVGQELGIIRVVNLSCLLILARMVSMRENAFLKISWFEDGGFLARFADATNCHCICDE</sequence>
<dbReference type="STRING" id="47428.A0A284RVG6"/>
<dbReference type="OrthoDB" id="10406357at2759"/>
<keyword evidence="2" id="KW-1185">Reference proteome</keyword>
<name>A0A284RVG6_ARMOS</name>
<protein>
    <recommendedName>
        <fullName evidence="3">F-box domain-containing protein</fullName>
    </recommendedName>
</protein>
<evidence type="ECO:0000313" key="2">
    <source>
        <dbReference type="Proteomes" id="UP000219338"/>
    </source>
</evidence>